<gene>
    <name evidence="2" type="ORF">ACFSDE_05305</name>
</gene>
<name>A0ABW4THS1_9ACTN</name>
<dbReference type="PRINTS" id="PR00111">
    <property type="entry name" value="ABHYDROLASE"/>
</dbReference>
<dbReference type="Gene3D" id="3.40.50.1820">
    <property type="entry name" value="alpha/beta hydrolase"/>
    <property type="match status" value="1"/>
</dbReference>
<proteinExistence type="predicted"/>
<keyword evidence="2" id="KW-0378">Hydrolase</keyword>
<dbReference type="InterPro" id="IPR000073">
    <property type="entry name" value="AB_hydrolase_1"/>
</dbReference>
<accession>A0ABW4THS1</accession>
<reference evidence="3" key="1">
    <citation type="journal article" date="2019" name="Int. J. Syst. Evol. Microbiol.">
        <title>The Global Catalogue of Microorganisms (GCM) 10K type strain sequencing project: providing services to taxonomists for standard genome sequencing and annotation.</title>
        <authorList>
            <consortium name="The Broad Institute Genomics Platform"/>
            <consortium name="The Broad Institute Genome Sequencing Center for Infectious Disease"/>
            <person name="Wu L."/>
            <person name="Ma J."/>
        </authorList>
    </citation>
    <scope>NUCLEOTIDE SEQUENCE [LARGE SCALE GENOMIC DNA]</scope>
    <source>
        <strain evidence="3">CGMCC 1.12477</strain>
    </source>
</reference>
<dbReference type="EMBL" id="JBHUGD010000003">
    <property type="protein sequence ID" value="MFD1946199.1"/>
    <property type="molecule type" value="Genomic_DNA"/>
</dbReference>
<protein>
    <submittedName>
        <fullName evidence="2">Alpha/beta fold hydrolase</fullName>
    </submittedName>
</protein>
<feature type="domain" description="AB hydrolase-1" evidence="1">
    <location>
        <begin position="23"/>
        <end position="262"/>
    </location>
</feature>
<comment type="caution">
    <text evidence="2">The sequence shown here is derived from an EMBL/GenBank/DDBJ whole genome shotgun (WGS) entry which is preliminary data.</text>
</comment>
<dbReference type="InterPro" id="IPR029058">
    <property type="entry name" value="AB_hydrolase_fold"/>
</dbReference>
<evidence type="ECO:0000259" key="1">
    <source>
        <dbReference type="Pfam" id="PF00561"/>
    </source>
</evidence>
<dbReference type="SUPFAM" id="SSF53474">
    <property type="entry name" value="alpha/beta-Hydrolases"/>
    <property type="match status" value="1"/>
</dbReference>
<evidence type="ECO:0000313" key="2">
    <source>
        <dbReference type="EMBL" id="MFD1946199.1"/>
    </source>
</evidence>
<dbReference type="GO" id="GO:0016787">
    <property type="term" value="F:hydrolase activity"/>
    <property type="evidence" value="ECO:0007669"/>
    <property type="project" value="UniProtKB-KW"/>
</dbReference>
<dbReference type="PANTHER" id="PTHR43433">
    <property type="entry name" value="HYDROLASE, ALPHA/BETA FOLD FAMILY PROTEIN"/>
    <property type="match status" value="1"/>
</dbReference>
<sequence>MSGPDDRDPVELCVDEHGDPADPLVVLVHGAAASMDWWDPGLCDAIADRGRRVVRYDHRDTGRSTTGRPGHPDYDGGVLERDLVALVEALGAPAHLVGLSMGGGIAQSVALRRPGLVSGLTLVATTAVGGVDADLPGMSAELQAWFADPPPPPDWDDRDAVVAAQVAAQRAFAGPDFDESRARRIAGEAVDRSIDPAAADNHWLVIGSGDEDGPPLDVRRIAVPTLVVHGTHDPMFPLPHGEALAAAIPGARLLVVDRMGHETPPRSAWKDVVPDLSVVDRGDRDAQAGYDG</sequence>
<dbReference type="PANTHER" id="PTHR43433:SF5">
    <property type="entry name" value="AB HYDROLASE-1 DOMAIN-CONTAINING PROTEIN"/>
    <property type="match status" value="1"/>
</dbReference>
<dbReference type="RefSeq" id="WP_343916128.1">
    <property type="nucleotide sequence ID" value="NZ_BAAAJT010000002.1"/>
</dbReference>
<keyword evidence="3" id="KW-1185">Reference proteome</keyword>
<evidence type="ECO:0000313" key="3">
    <source>
        <dbReference type="Proteomes" id="UP001597351"/>
    </source>
</evidence>
<dbReference type="Pfam" id="PF00561">
    <property type="entry name" value="Abhydrolase_1"/>
    <property type="match status" value="1"/>
</dbReference>
<organism evidence="2 3">
    <name type="scientific">Nocardioides aestuarii</name>
    <dbReference type="NCBI Taxonomy" id="252231"/>
    <lineage>
        <taxon>Bacteria</taxon>
        <taxon>Bacillati</taxon>
        <taxon>Actinomycetota</taxon>
        <taxon>Actinomycetes</taxon>
        <taxon>Propionibacteriales</taxon>
        <taxon>Nocardioidaceae</taxon>
        <taxon>Nocardioides</taxon>
    </lineage>
</organism>
<dbReference type="Proteomes" id="UP001597351">
    <property type="component" value="Unassembled WGS sequence"/>
</dbReference>
<dbReference type="InterPro" id="IPR050471">
    <property type="entry name" value="AB_hydrolase"/>
</dbReference>